<dbReference type="Proteomes" id="UP000037201">
    <property type="component" value="Unassembled WGS sequence"/>
</dbReference>
<evidence type="ECO:0000313" key="2">
    <source>
        <dbReference type="Proteomes" id="UP000037201"/>
    </source>
</evidence>
<proteinExistence type="predicted"/>
<evidence type="ECO:0000313" key="1">
    <source>
        <dbReference type="EMBL" id="KOP51397.1"/>
    </source>
</evidence>
<comment type="caution">
    <text evidence="1">The sequence shown here is derived from an EMBL/GenBank/DDBJ whole genome shotgun (WGS) entry which is preliminary data.</text>
</comment>
<name>A0ABR5JFR6_9PSED</name>
<dbReference type="EMBL" id="JUEU01000310">
    <property type="protein sequence ID" value="KOP51397.1"/>
    <property type="molecule type" value="Genomic_DNA"/>
</dbReference>
<gene>
    <name evidence="1" type="ORF">OX90_27620</name>
</gene>
<accession>A0ABR5JFR6</accession>
<reference evidence="1 2" key="1">
    <citation type="submission" date="2015-09" db="EMBL/GenBank/DDBJ databases">
        <title>Genome analysis of Pseudomonas syringae pv. porri LMG.</title>
        <authorList>
            <person name="Rombouts S."/>
        </authorList>
    </citation>
    <scope>NUCLEOTIDE SEQUENCE [LARGE SCALE GENOMIC DNA]</scope>
    <source>
        <strain evidence="1 2">LMG 28496</strain>
    </source>
</reference>
<sequence>MGLIYINMRPTLLHGLIHGDGVQNLLTLQIYRNGWKRADLFTPRLMAEHGFTPIGKLIVSDILTVTLISHPSNVSRWTFQILKGIMEKIRGATLEKLMHLLQRGQLTIQKTLGITTKIK</sequence>
<evidence type="ECO:0008006" key="3">
    <source>
        <dbReference type="Google" id="ProtNLM"/>
    </source>
</evidence>
<organism evidence="1 2">
    <name type="scientific">Pseudomonas coronafaciens pv. porri</name>
    <dbReference type="NCBI Taxonomy" id="83964"/>
    <lineage>
        <taxon>Bacteria</taxon>
        <taxon>Pseudomonadati</taxon>
        <taxon>Pseudomonadota</taxon>
        <taxon>Gammaproteobacteria</taxon>
        <taxon>Pseudomonadales</taxon>
        <taxon>Pseudomonadaceae</taxon>
        <taxon>Pseudomonas</taxon>
        <taxon>Pseudomonas coronafaciens</taxon>
    </lineage>
</organism>
<protein>
    <recommendedName>
        <fullName evidence="3">Transposase</fullName>
    </recommendedName>
</protein>
<keyword evidence="2" id="KW-1185">Reference proteome</keyword>